<dbReference type="PANTHER" id="PTHR46645">
    <property type="entry name" value="GRAM DOMAIN-CONTAINING PROTEIN 2B-RELATED"/>
    <property type="match status" value="1"/>
</dbReference>
<evidence type="ECO:0000256" key="1">
    <source>
        <dbReference type="SAM" id="MobiDB-lite"/>
    </source>
</evidence>
<organism evidence="4 5">
    <name type="scientific">Callithrix jacchus</name>
    <name type="common">White-tufted-ear marmoset</name>
    <name type="synonym">Simia Jacchus</name>
    <dbReference type="NCBI Taxonomy" id="9483"/>
    <lineage>
        <taxon>Eukaryota</taxon>
        <taxon>Metazoa</taxon>
        <taxon>Chordata</taxon>
        <taxon>Craniata</taxon>
        <taxon>Vertebrata</taxon>
        <taxon>Euteleostomi</taxon>
        <taxon>Mammalia</taxon>
        <taxon>Eutheria</taxon>
        <taxon>Euarchontoglires</taxon>
        <taxon>Primates</taxon>
        <taxon>Haplorrhini</taxon>
        <taxon>Platyrrhini</taxon>
        <taxon>Cebidae</taxon>
        <taxon>Callitrichinae</taxon>
        <taxon>Callithrix</taxon>
        <taxon>Callithrix</taxon>
    </lineage>
</organism>
<keyword evidence="2" id="KW-0812">Transmembrane</keyword>
<evidence type="ECO:0000313" key="4">
    <source>
        <dbReference type="Ensembl" id="ENSCJAP00000086887.1"/>
    </source>
</evidence>
<dbReference type="OMA" id="ICSTFYM"/>
<feature type="compositionally biased region" description="Basic and acidic residues" evidence="1">
    <location>
        <begin position="81"/>
        <end position="99"/>
    </location>
</feature>
<dbReference type="GO" id="GO:0005881">
    <property type="term" value="C:cytoplasmic microtubule"/>
    <property type="evidence" value="ECO:0007669"/>
    <property type="project" value="TreeGrafter"/>
</dbReference>
<keyword evidence="2" id="KW-0472">Membrane</keyword>
<dbReference type="InterPro" id="IPR052633">
    <property type="entry name" value="GRAM_domain_protein_2B"/>
</dbReference>
<feature type="compositionally biased region" description="Low complexity" evidence="1">
    <location>
        <begin position="64"/>
        <end position="73"/>
    </location>
</feature>
<reference evidence="4 5" key="1">
    <citation type="submission" date="2009-03" db="EMBL/GenBank/DDBJ databases">
        <authorList>
            <person name="Warren W."/>
            <person name="Ye L."/>
            <person name="Minx P."/>
            <person name="Worley K."/>
            <person name="Gibbs R."/>
            <person name="Wilson R.K."/>
        </authorList>
    </citation>
    <scope>NUCLEOTIDE SEQUENCE [LARGE SCALE GENOMIC DNA]</scope>
</reference>
<gene>
    <name evidence="4" type="primary">GRAMD2B</name>
</gene>
<feature type="region of interest" description="Disordered" evidence="1">
    <location>
        <begin position="1"/>
        <end position="105"/>
    </location>
</feature>
<dbReference type="Pfam" id="PF02893">
    <property type="entry name" value="GRAM"/>
    <property type="match status" value="1"/>
</dbReference>
<feature type="compositionally biased region" description="Polar residues" evidence="1">
    <location>
        <begin position="198"/>
        <end position="211"/>
    </location>
</feature>
<feature type="transmembrane region" description="Helical" evidence="2">
    <location>
        <begin position="320"/>
        <end position="342"/>
    </location>
</feature>
<dbReference type="Proteomes" id="UP000008225">
    <property type="component" value="Chromosome 2"/>
</dbReference>
<proteinExistence type="predicted"/>
<dbReference type="AlphaFoldDB" id="A0A8I3X521"/>
<feature type="compositionally biased region" description="Polar residues" evidence="1">
    <location>
        <begin position="43"/>
        <end position="52"/>
    </location>
</feature>
<reference evidence="4" key="2">
    <citation type="submission" date="2025-08" db="UniProtKB">
        <authorList>
            <consortium name="Ensembl"/>
        </authorList>
    </citation>
    <scope>IDENTIFICATION</scope>
</reference>
<sequence length="413" mass="45973">MTEIQQDVEDTKPAKVLGKRESKVGSAHSEAENGVEEKKKASKSPTAQSPTPSVEADSPDQKKIISLRSKSSSDGASLAGDKNDCKTESKNDPKTERKKSSSSSQYKANMHFHKLFLNVPTEEPLRQSFTCALQKEILYQGKLFVSENWICFHSKVFGKDTKVAIFIDIYIMYIFVSLLSRDSTYKLLRSVCGHLENTSVGNSPNPSSTENSFREDRPSSLPLDFNDEFSDLDGVVQQRMQDMEGYSSSGSQTPESENSRDFHVTESQTVLNVSKGEAKPTRADAHVNRVPEGKAKSLPAHGQSETVGILHKVKSQKCLMLHHILIFYAIVVCALIISTFYMRYRINTLEERLGLLTSIVDTHNTAQTAPSGLRSQVQFNVEVLCQELTANIVKLEKVTYFFPVYGGSHHSAH</sequence>
<dbReference type="Ensembl" id="ENSCJAT00000145410.1">
    <property type="protein sequence ID" value="ENSCJAP00000086887.1"/>
    <property type="gene ID" value="ENSCJAG00000085599.1"/>
</dbReference>
<dbReference type="InterPro" id="IPR004182">
    <property type="entry name" value="GRAM"/>
</dbReference>
<evidence type="ECO:0000313" key="5">
    <source>
        <dbReference type="Proteomes" id="UP000008225"/>
    </source>
</evidence>
<feature type="compositionally biased region" description="Polar residues" evidence="1">
    <location>
        <begin position="246"/>
        <end position="256"/>
    </location>
</feature>
<feature type="compositionally biased region" description="Basic and acidic residues" evidence="1">
    <location>
        <begin position="9"/>
        <end position="39"/>
    </location>
</feature>
<dbReference type="SMART" id="SM00568">
    <property type="entry name" value="GRAM"/>
    <property type="match status" value="1"/>
</dbReference>
<feature type="domain" description="GRAM" evidence="3">
    <location>
        <begin position="110"/>
        <end position="176"/>
    </location>
</feature>
<protein>
    <submittedName>
        <fullName evidence="4">GRAM domain containing 2B</fullName>
    </submittedName>
</protein>
<feature type="region of interest" description="Disordered" evidence="1">
    <location>
        <begin position="243"/>
        <end position="262"/>
    </location>
</feature>
<evidence type="ECO:0000259" key="3">
    <source>
        <dbReference type="SMART" id="SM00568"/>
    </source>
</evidence>
<name>A0A8I3X521_CALJA</name>
<dbReference type="Gene3D" id="2.30.29.30">
    <property type="entry name" value="Pleckstrin-homology domain (PH domain)/Phosphotyrosine-binding domain (PTB)"/>
    <property type="match status" value="1"/>
</dbReference>
<reference evidence="4" key="3">
    <citation type="submission" date="2025-09" db="UniProtKB">
        <authorList>
            <consortium name="Ensembl"/>
        </authorList>
    </citation>
    <scope>IDENTIFICATION</scope>
</reference>
<keyword evidence="2" id="KW-1133">Transmembrane helix</keyword>
<keyword evidence="5" id="KW-1185">Reference proteome</keyword>
<evidence type="ECO:0000256" key="2">
    <source>
        <dbReference type="SAM" id="Phobius"/>
    </source>
</evidence>
<dbReference type="PANTHER" id="PTHR46645:SF2">
    <property type="entry name" value="GRAM DOMAIN-CONTAINING PROTEIN 2B"/>
    <property type="match status" value="1"/>
</dbReference>
<accession>A0A8I3X521</accession>
<dbReference type="GeneTree" id="ENSGT00940000156980"/>
<feature type="region of interest" description="Disordered" evidence="1">
    <location>
        <begin position="198"/>
        <end position="218"/>
    </location>
</feature>
<dbReference type="InterPro" id="IPR011993">
    <property type="entry name" value="PH-like_dom_sf"/>
</dbReference>